<dbReference type="EMBL" id="UYIG01000122">
    <property type="protein sequence ID" value="VDG28687.1"/>
    <property type="molecule type" value="Genomic_DNA"/>
</dbReference>
<dbReference type="AlphaFoldDB" id="A0A660DZZ2"/>
<protein>
    <submittedName>
        <fullName evidence="1">Uncharacterized protein</fullName>
    </submittedName>
</protein>
<reference evidence="1 2" key="1">
    <citation type="submission" date="2018-11" db="EMBL/GenBank/DDBJ databases">
        <authorList>
            <person name="Wuyts S."/>
        </authorList>
    </citation>
    <scope>NUCLEOTIDE SEQUENCE [LARGE SCALE GENOMIC DNA]</scope>
    <source>
        <strain evidence="1">Lactobacillus mudanjiangensis AMBF249</strain>
    </source>
</reference>
<organism evidence="1 2">
    <name type="scientific">Lactiplantibacillus mudanjiangensis</name>
    <dbReference type="NCBI Taxonomy" id="1296538"/>
    <lineage>
        <taxon>Bacteria</taxon>
        <taxon>Bacillati</taxon>
        <taxon>Bacillota</taxon>
        <taxon>Bacilli</taxon>
        <taxon>Lactobacillales</taxon>
        <taxon>Lactobacillaceae</taxon>
        <taxon>Lactiplantibacillus</taxon>
    </lineage>
</organism>
<sequence length="30" mass="3397">MSFFRIMIRGRNDVNEKMVAAGNRIVGRTG</sequence>
<name>A0A660DZZ2_9LACO</name>
<accession>A0A660DZZ2</accession>
<gene>
    <name evidence="1" type="ORF">MUDAN_MDHGFNIF_03100</name>
</gene>
<keyword evidence="2" id="KW-1185">Reference proteome</keyword>
<dbReference type="Proteomes" id="UP000289996">
    <property type="component" value="Unassembled WGS sequence"/>
</dbReference>
<evidence type="ECO:0000313" key="2">
    <source>
        <dbReference type="Proteomes" id="UP000289996"/>
    </source>
</evidence>
<proteinExistence type="predicted"/>
<evidence type="ECO:0000313" key="1">
    <source>
        <dbReference type="EMBL" id="VDG28687.1"/>
    </source>
</evidence>